<reference evidence="1 2" key="1">
    <citation type="journal article" date="2016" name="Front. Microbiol.">
        <title>Genomic Resource of Rice Seed Associated Bacteria.</title>
        <authorList>
            <person name="Midha S."/>
            <person name="Bansal K."/>
            <person name="Sharma S."/>
            <person name="Kumar N."/>
            <person name="Patil P.P."/>
            <person name="Chaudhry V."/>
            <person name="Patil P.B."/>
        </authorList>
    </citation>
    <scope>NUCLEOTIDE SEQUENCE [LARGE SCALE GENOMIC DNA]</scope>
    <source>
        <strain evidence="1 2">NS365</strain>
    </source>
</reference>
<dbReference type="EMBL" id="LDQA01000086">
    <property type="protein sequence ID" value="KTR02210.1"/>
    <property type="molecule type" value="Genomic_DNA"/>
</dbReference>
<dbReference type="AlphaFoldDB" id="A0A175REI2"/>
<dbReference type="PATRIC" id="fig|401562.4.peg.4751"/>
<name>A0A175REI2_9HYPH</name>
<comment type="caution">
    <text evidence="1">The sequence shown here is derived from an EMBL/GenBank/DDBJ whole genome shotgun (WGS) entry which is preliminary data.</text>
</comment>
<protein>
    <submittedName>
        <fullName evidence="1">Uncharacterized protein</fullName>
    </submittedName>
</protein>
<sequence>MGFVTRGPAVGEMKLNVTSGKIDPAKVARAIERDAAKDILPDARLGTIEHASDDLVRARAQRLLEKRRGLMMALAHR</sequence>
<evidence type="ECO:0000313" key="1">
    <source>
        <dbReference type="EMBL" id="KTR02210.1"/>
    </source>
</evidence>
<organism evidence="1 2">
    <name type="scientific">Aureimonas ureilytica</name>
    <dbReference type="NCBI Taxonomy" id="401562"/>
    <lineage>
        <taxon>Bacteria</taxon>
        <taxon>Pseudomonadati</taxon>
        <taxon>Pseudomonadota</taxon>
        <taxon>Alphaproteobacteria</taxon>
        <taxon>Hyphomicrobiales</taxon>
        <taxon>Aurantimonadaceae</taxon>
        <taxon>Aureimonas</taxon>
    </lineage>
</organism>
<evidence type="ECO:0000313" key="2">
    <source>
        <dbReference type="Proteomes" id="UP000078529"/>
    </source>
</evidence>
<keyword evidence="2" id="KW-1185">Reference proteome</keyword>
<gene>
    <name evidence="1" type="ORF">NS365_22245</name>
</gene>
<accession>A0A175REI2</accession>
<proteinExistence type="predicted"/>
<dbReference type="Proteomes" id="UP000078529">
    <property type="component" value="Unassembled WGS sequence"/>
</dbReference>